<name>A0A562PIX0_9BURK</name>
<evidence type="ECO:0000256" key="1">
    <source>
        <dbReference type="ARBA" id="ARBA00009437"/>
    </source>
</evidence>
<dbReference type="OrthoDB" id="9110639at2"/>
<dbReference type="Proteomes" id="UP000315112">
    <property type="component" value="Unassembled WGS sequence"/>
</dbReference>
<dbReference type="GO" id="GO:0003700">
    <property type="term" value="F:DNA-binding transcription factor activity"/>
    <property type="evidence" value="ECO:0007669"/>
    <property type="project" value="InterPro"/>
</dbReference>
<dbReference type="GO" id="GO:0006351">
    <property type="term" value="P:DNA-templated transcription"/>
    <property type="evidence" value="ECO:0007669"/>
    <property type="project" value="TreeGrafter"/>
</dbReference>
<reference evidence="6 9" key="3">
    <citation type="submission" date="2019-12" db="EMBL/GenBank/DDBJ databases">
        <title>Draft Genome Sequences of Six Type Strains of the Genus Massilia.</title>
        <authorList>
            <person name="Miess H."/>
            <person name="Frediansyah A."/>
            <person name="Goeker M."/>
            <person name="Gross H."/>
        </authorList>
    </citation>
    <scope>NUCLEOTIDE SEQUENCE [LARGE SCALE GENOMIC DNA]</scope>
    <source>
        <strain evidence="6 9">DSM 26639</strain>
    </source>
</reference>
<proteinExistence type="inferred from homology"/>
<sequence length="305" mass="33060">MDNLEGVGVFVEVATAGSFAQAAERLRVTRSAVGKAVARLEARLGVRLFYRTTRRLALTDDGQAYYESAQRALAELRAVEAAFDDGRHEPAGRVRISVPVLFGRHCVAPALVELAQRHPALDIECVFSDRVLDLPEEGFDLAVRIGTLPDSATLVARKLGMQRMCLCGAPSYLARHGVPADADALLSHAGVVYAHNGRPVPWQLYGPDGTVREVTPRSQLRFDDLQAIADAVLAGAGLAWMPCWLVGPAVLAGRLAIVMEPEQVVANDIHLVWPHASRIPLRVRAAIDALLESIPPLLAHRDVRC</sequence>
<accession>A0A562PIX0</accession>
<dbReference type="PRINTS" id="PR00039">
    <property type="entry name" value="HTHLYSR"/>
</dbReference>
<protein>
    <submittedName>
        <fullName evidence="6">LysR family transcriptional regulator</fullName>
    </submittedName>
    <submittedName>
        <fullName evidence="7">Transcriptional regulator, LysR family</fullName>
    </submittedName>
</protein>
<dbReference type="EMBL" id="VLKW01000009">
    <property type="protein sequence ID" value="TWI44328.1"/>
    <property type="molecule type" value="Genomic_DNA"/>
</dbReference>
<reference evidence="7 8" key="1">
    <citation type="journal article" date="2015" name="Stand. Genomic Sci.">
        <title>Genomic Encyclopedia of Bacterial and Archaeal Type Strains, Phase III: the genomes of soil and plant-associated and newly described type strains.</title>
        <authorList>
            <person name="Whitman W.B."/>
            <person name="Woyke T."/>
            <person name="Klenk H.P."/>
            <person name="Zhou Y."/>
            <person name="Lilburn T.G."/>
            <person name="Beck B.J."/>
            <person name="De Vos P."/>
            <person name="Vandamme P."/>
            <person name="Eisen J.A."/>
            <person name="Garrity G."/>
            <person name="Hugenholtz P."/>
            <person name="Kyrpides N.C."/>
        </authorList>
    </citation>
    <scope>NUCLEOTIDE SEQUENCE [LARGE SCALE GENOMIC DNA]</scope>
    <source>
        <strain evidence="7 8">CGMCC 1.10685</strain>
    </source>
</reference>
<dbReference type="CDD" id="cd08475">
    <property type="entry name" value="PBP2_CrgA_like_6"/>
    <property type="match status" value="1"/>
</dbReference>
<dbReference type="InterPro" id="IPR000847">
    <property type="entry name" value="LysR_HTH_N"/>
</dbReference>
<dbReference type="FunFam" id="1.10.10.10:FF:000001">
    <property type="entry name" value="LysR family transcriptional regulator"/>
    <property type="match status" value="1"/>
</dbReference>
<keyword evidence="9" id="KW-1185">Reference proteome</keyword>
<feature type="domain" description="HTH lysR-type" evidence="5">
    <location>
        <begin position="1"/>
        <end position="59"/>
    </location>
</feature>
<dbReference type="RefSeq" id="WP_145878903.1">
    <property type="nucleotide sequence ID" value="NZ_CP046904.1"/>
</dbReference>
<evidence type="ECO:0000256" key="2">
    <source>
        <dbReference type="ARBA" id="ARBA00023015"/>
    </source>
</evidence>
<dbReference type="Gene3D" id="3.40.190.290">
    <property type="match status" value="1"/>
</dbReference>
<dbReference type="InterPro" id="IPR036390">
    <property type="entry name" value="WH_DNA-bd_sf"/>
</dbReference>
<dbReference type="PANTHER" id="PTHR30537:SF5">
    <property type="entry name" value="HTH-TYPE TRANSCRIPTIONAL ACTIVATOR TTDR-RELATED"/>
    <property type="match status" value="1"/>
</dbReference>
<evidence type="ECO:0000259" key="5">
    <source>
        <dbReference type="PROSITE" id="PS50931"/>
    </source>
</evidence>
<dbReference type="GO" id="GO:0043565">
    <property type="term" value="F:sequence-specific DNA binding"/>
    <property type="evidence" value="ECO:0007669"/>
    <property type="project" value="TreeGrafter"/>
</dbReference>
<evidence type="ECO:0000313" key="9">
    <source>
        <dbReference type="Proteomes" id="UP000437862"/>
    </source>
</evidence>
<dbReference type="InterPro" id="IPR058163">
    <property type="entry name" value="LysR-type_TF_proteobact-type"/>
</dbReference>
<dbReference type="Gene3D" id="1.10.10.10">
    <property type="entry name" value="Winged helix-like DNA-binding domain superfamily/Winged helix DNA-binding domain"/>
    <property type="match status" value="1"/>
</dbReference>
<keyword evidence="4" id="KW-0804">Transcription</keyword>
<evidence type="ECO:0000313" key="7">
    <source>
        <dbReference type="EMBL" id="TWI44328.1"/>
    </source>
</evidence>
<evidence type="ECO:0000313" key="8">
    <source>
        <dbReference type="Proteomes" id="UP000315112"/>
    </source>
</evidence>
<keyword evidence="2" id="KW-0805">Transcription regulation</keyword>
<keyword evidence="3" id="KW-0238">DNA-binding</keyword>
<dbReference type="SUPFAM" id="SSF46785">
    <property type="entry name" value="Winged helix' DNA-binding domain"/>
    <property type="match status" value="1"/>
</dbReference>
<dbReference type="EMBL" id="CP046904">
    <property type="protein sequence ID" value="QGZ41920.1"/>
    <property type="molecule type" value="Genomic_DNA"/>
</dbReference>
<organism evidence="7 8">
    <name type="scientific">Pseudoduganella flava</name>
    <dbReference type="NCBI Taxonomy" id="871742"/>
    <lineage>
        <taxon>Bacteria</taxon>
        <taxon>Pseudomonadati</taxon>
        <taxon>Pseudomonadota</taxon>
        <taxon>Betaproteobacteria</taxon>
        <taxon>Burkholderiales</taxon>
        <taxon>Oxalobacteraceae</taxon>
        <taxon>Telluria group</taxon>
        <taxon>Pseudoduganella</taxon>
    </lineage>
</organism>
<dbReference type="Proteomes" id="UP000437862">
    <property type="component" value="Chromosome"/>
</dbReference>
<comment type="similarity">
    <text evidence="1">Belongs to the LysR transcriptional regulatory family.</text>
</comment>
<evidence type="ECO:0000256" key="4">
    <source>
        <dbReference type="ARBA" id="ARBA00023163"/>
    </source>
</evidence>
<dbReference type="PROSITE" id="PS50931">
    <property type="entry name" value="HTH_LYSR"/>
    <property type="match status" value="1"/>
</dbReference>
<dbReference type="Pfam" id="PF00126">
    <property type="entry name" value="HTH_1"/>
    <property type="match status" value="1"/>
</dbReference>
<reference evidence="7" key="2">
    <citation type="submission" date="2019-07" db="EMBL/GenBank/DDBJ databases">
        <authorList>
            <person name="Whitman W."/>
            <person name="Huntemann M."/>
            <person name="Clum A."/>
            <person name="Pillay M."/>
            <person name="Palaniappan K."/>
            <person name="Varghese N."/>
            <person name="Mikhailova N."/>
            <person name="Stamatis D."/>
            <person name="Reddy T."/>
            <person name="Daum C."/>
            <person name="Shapiro N."/>
            <person name="Ivanova N."/>
            <person name="Kyrpides N."/>
            <person name="Woyke T."/>
        </authorList>
    </citation>
    <scope>NUCLEOTIDE SEQUENCE</scope>
    <source>
        <strain evidence="7">CGMCC 1.10685</strain>
    </source>
</reference>
<dbReference type="SUPFAM" id="SSF53850">
    <property type="entry name" value="Periplasmic binding protein-like II"/>
    <property type="match status" value="1"/>
</dbReference>
<dbReference type="PANTHER" id="PTHR30537">
    <property type="entry name" value="HTH-TYPE TRANSCRIPTIONAL REGULATOR"/>
    <property type="match status" value="1"/>
</dbReference>
<dbReference type="Pfam" id="PF03466">
    <property type="entry name" value="LysR_substrate"/>
    <property type="match status" value="1"/>
</dbReference>
<dbReference type="AlphaFoldDB" id="A0A562PIX0"/>
<evidence type="ECO:0000313" key="6">
    <source>
        <dbReference type="EMBL" id="QGZ41920.1"/>
    </source>
</evidence>
<dbReference type="InterPro" id="IPR005119">
    <property type="entry name" value="LysR_subst-bd"/>
</dbReference>
<evidence type="ECO:0000256" key="3">
    <source>
        <dbReference type="ARBA" id="ARBA00023125"/>
    </source>
</evidence>
<gene>
    <name evidence="6" type="ORF">GO485_24590</name>
    <name evidence="7" type="ORF">IP92_04273</name>
</gene>
<dbReference type="InterPro" id="IPR036388">
    <property type="entry name" value="WH-like_DNA-bd_sf"/>
</dbReference>